<dbReference type="OrthoDB" id="7360581at2"/>
<dbReference type="Pfam" id="PF04972">
    <property type="entry name" value="BON"/>
    <property type="match status" value="1"/>
</dbReference>
<evidence type="ECO:0000256" key="2">
    <source>
        <dbReference type="ARBA" id="ARBA00022729"/>
    </source>
</evidence>
<keyword evidence="3" id="KW-0677">Repeat</keyword>
<evidence type="ECO:0000256" key="5">
    <source>
        <dbReference type="ARBA" id="ARBA00070588"/>
    </source>
</evidence>
<reference evidence="9" key="1">
    <citation type="submission" date="2017-09" db="EMBL/GenBank/DDBJ databases">
        <title>FDA dAtabase for Regulatory Grade micrObial Sequences (FDA-ARGOS): Supporting development and validation of Infectious Disease Dx tests.</title>
        <authorList>
            <person name="Minogue T."/>
            <person name="Wolcott M."/>
            <person name="Wasieloski L."/>
            <person name="Aguilar W."/>
            <person name="Moore D."/>
            <person name="Tallon L."/>
            <person name="Sadzewicz L."/>
            <person name="Ott S."/>
            <person name="Zhao X."/>
            <person name="Nagaraj S."/>
            <person name="Vavikolanu K."/>
            <person name="Aluvathingal J."/>
            <person name="Nadendla S."/>
            <person name="Sichtig H."/>
        </authorList>
    </citation>
    <scope>NUCLEOTIDE SEQUENCE [LARGE SCALE GENOMIC DNA]</scope>
    <source>
        <strain evidence="9">FDAARGOS_387</strain>
    </source>
</reference>
<dbReference type="FunFam" id="3.30.1340.30:FF:000001">
    <property type="entry name" value="Molecular chaperone OsmY"/>
    <property type="match status" value="1"/>
</dbReference>
<keyword evidence="2 6" id="KW-0732">Signal</keyword>
<dbReference type="STRING" id="1111728.GCA_000427805_00362"/>
<sequence>MKIAKALTALFGAVIMTLAVAGCSPTAKTEGTGGYIDDSVVTTKVKAALLGQKSIHSTQITVTTFKGQVQLSGFVRSQEEAKEATEVAKKVVGVRSVDNSLLIK</sequence>
<dbReference type="PROSITE" id="PS50914">
    <property type="entry name" value="BON"/>
    <property type="match status" value="1"/>
</dbReference>
<dbReference type="InterPro" id="IPR051686">
    <property type="entry name" value="Lipoprotein_DolP"/>
</dbReference>
<dbReference type="GO" id="GO:0042597">
    <property type="term" value="C:periplasmic space"/>
    <property type="evidence" value="ECO:0007669"/>
    <property type="project" value="UniProtKB-SubCell"/>
</dbReference>
<dbReference type="RefSeq" id="WP_029092985.1">
    <property type="nucleotide sequence ID" value="NZ_PDDX01000001.1"/>
</dbReference>
<dbReference type="InterPro" id="IPR007055">
    <property type="entry name" value="BON_dom"/>
</dbReference>
<organism evidence="8 9">
    <name type="scientific">Budvicia aquatica</name>
    <dbReference type="NCBI Taxonomy" id="82979"/>
    <lineage>
        <taxon>Bacteria</taxon>
        <taxon>Pseudomonadati</taxon>
        <taxon>Pseudomonadota</taxon>
        <taxon>Gammaproteobacteria</taxon>
        <taxon>Enterobacterales</taxon>
        <taxon>Budviciaceae</taxon>
        <taxon>Budvicia</taxon>
    </lineage>
</organism>
<dbReference type="Proteomes" id="UP000224974">
    <property type="component" value="Unassembled WGS sequence"/>
</dbReference>
<dbReference type="PANTHER" id="PTHR34606">
    <property type="entry name" value="BON DOMAIN-CONTAINING PROTEIN"/>
    <property type="match status" value="1"/>
</dbReference>
<comment type="caution">
    <text evidence="8">The sequence shown here is derived from an EMBL/GenBank/DDBJ whole genome shotgun (WGS) entry which is preliminary data.</text>
</comment>
<dbReference type="PANTHER" id="PTHR34606:SF16">
    <property type="entry name" value="BON DOMAIN-CONTAINING PROTEIN"/>
    <property type="match status" value="1"/>
</dbReference>
<dbReference type="AlphaFoldDB" id="A0A2C6DGQ7"/>
<keyword evidence="9" id="KW-1185">Reference proteome</keyword>
<dbReference type="Gene3D" id="3.30.1340.30">
    <property type="match status" value="1"/>
</dbReference>
<feature type="signal peptide" evidence="6">
    <location>
        <begin position="1"/>
        <end position="21"/>
    </location>
</feature>
<evidence type="ECO:0000256" key="6">
    <source>
        <dbReference type="SAM" id="SignalP"/>
    </source>
</evidence>
<evidence type="ECO:0000256" key="4">
    <source>
        <dbReference type="ARBA" id="ARBA00022764"/>
    </source>
</evidence>
<dbReference type="PROSITE" id="PS51257">
    <property type="entry name" value="PROKAR_LIPOPROTEIN"/>
    <property type="match status" value="1"/>
</dbReference>
<keyword evidence="4" id="KW-0574">Periplasm</keyword>
<comment type="subcellular location">
    <subcellularLocation>
        <location evidence="1">Periplasm</location>
    </subcellularLocation>
</comment>
<evidence type="ECO:0000256" key="3">
    <source>
        <dbReference type="ARBA" id="ARBA00022737"/>
    </source>
</evidence>
<dbReference type="EMBL" id="PDDX01000001">
    <property type="protein sequence ID" value="PHI29478.1"/>
    <property type="molecule type" value="Genomic_DNA"/>
</dbReference>
<proteinExistence type="predicted"/>
<evidence type="ECO:0000256" key="1">
    <source>
        <dbReference type="ARBA" id="ARBA00004418"/>
    </source>
</evidence>
<gene>
    <name evidence="8" type="ORF">CRN84_09125</name>
</gene>
<evidence type="ECO:0000259" key="7">
    <source>
        <dbReference type="PROSITE" id="PS50914"/>
    </source>
</evidence>
<feature type="domain" description="BON" evidence="7">
    <location>
        <begin position="37"/>
        <end position="104"/>
    </location>
</feature>
<evidence type="ECO:0000313" key="8">
    <source>
        <dbReference type="EMBL" id="PHI29478.1"/>
    </source>
</evidence>
<name>A0A2C6DGQ7_9GAMM</name>
<dbReference type="InterPro" id="IPR014004">
    <property type="entry name" value="Transpt-assoc_nodulatn_dom_bac"/>
</dbReference>
<dbReference type="SMART" id="SM00749">
    <property type="entry name" value="BON"/>
    <property type="match status" value="1"/>
</dbReference>
<evidence type="ECO:0000313" key="9">
    <source>
        <dbReference type="Proteomes" id="UP000224974"/>
    </source>
</evidence>
<accession>A0A2C6DGQ7</accession>
<feature type="chain" id="PRO_5012519105" description="Osmotically-inducible protein Y" evidence="6">
    <location>
        <begin position="22"/>
        <end position="104"/>
    </location>
</feature>
<protein>
    <recommendedName>
        <fullName evidence="5">Osmotically-inducible protein Y</fullName>
    </recommendedName>
</protein>